<evidence type="ECO:0000313" key="6">
    <source>
        <dbReference type="EMBL" id="MBB5960659.1"/>
    </source>
</evidence>
<dbReference type="PRINTS" id="PR00455">
    <property type="entry name" value="HTHTETR"/>
</dbReference>
<dbReference type="RefSeq" id="WP_184699041.1">
    <property type="nucleotide sequence ID" value="NZ_JACHJN010000019.1"/>
</dbReference>
<dbReference type="PANTHER" id="PTHR30055">
    <property type="entry name" value="HTH-TYPE TRANSCRIPTIONAL REGULATOR RUTR"/>
    <property type="match status" value="1"/>
</dbReference>
<keyword evidence="1" id="KW-0805">Transcription regulation</keyword>
<feature type="DNA-binding region" description="H-T-H motif" evidence="4">
    <location>
        <begin position="36"/>
        <end position="55"/>
    </location>
</feature>
<proteinExistence type="predicted"/>
<dbReference type="Gene3D" id="1.10.357.10">
    <property type="entry name" value="Tetracycline Repressor, domain 2"/>
    <property type="match status" value="1"/>
</dbReference>
<dbReference type="InterPro" id="IPR049445">
    <property type="entry name" value="TetR_SbtR-like_C"/>
</dbReference>
<dbReference type="InterPro" id="IPR050109">
    <property type="entry name" value="HTH-type_TetR-like_transc_reg"/>
</dbReference>
<keyword evidence="3" id="KW-0804">Transcription</keyword>
<dbReference type="InterPro" id="IPR009057">
    <property type="entry name" value="Homeodomain-like_sf"/>
</dbReference>
<keyword evidence="2 4" id="KW-0238">DNA-binding</keyword>
<keyword evidence="7" id="KW-1185">Reference proteome</keyword>
<accession>A0A841CTM7</accession>
<dbReference type="PROSITE" id="PS50977">
    <property type="entry name" value="HTH_TETR_2"/>
    <property type="match status" value="1"/>
</dbReference>
<evidence type="ECO:0000259" key="5">
    <source>
        <dbReference type="PROSITE" id="PS50977"/>
    </source>
</evidence>
<dbReference type="GO" id="GO:0003700">
    <property type="term" value="F:DNA-binding transcription factor activity"/>
    <property type="evidence" value="ECO:0007669"/>
    <property type="project" value="TreeGrafter"/>
</dbReference>
<gene>
    <name evidence="6" type="ORF">FHS29_007287</name>
</gene>
<dbReference type="Proteomes" id="UP000547510">
    <property type="component" value="Unassembled WGS sequence"/>
</dbReference>
<reference evidence="6 7" key="1">
    <citation type="submission" date="2020-08" db="EMBL/GenBank/DDBJ databases">
        <title>Genomic Encyclopedia of Type Strains, Phase III (KMG-III): the genomes of soil and plant-associated and newly described type strains.</title>
        <authorList>
            <person name="Whitman W."/>
        </authorList>
    </citation>
    <scope>NUCLEOTIDE SEQUENCE [LARGE SCALE GENOMIC DNA]</scope>
    <source>
        <strain evidence="6 7">CECT 8640</strain>
    </source>
</reference>
<name>A0A841CTM7_9PSEU</name>
<dbReference type="SUPFAM" id="SSF48498">
    <property type="entry name" value="Tetracyclin repressor-like, C-terminal domain"/>
    <property type="match status" value="1"/>
</dbReference>
<feature type="domain" description="HTH tetR-type" evidence="5">
    <location>
        <begin position="14"/>
        <end position="73"/>
    </location>
</feature>
<dbReference type="SUPFAM" id="SSF46689">
    <property type="entry name" value="Homeodomain-like"/>
    <property type="match status" value="1"/>
</dbReference>
<dbReference type="InterPro" id="IPR036271">
    <property type="entry name" value="Tet_transcr_reg_TetR-rel_C_sf"/>
</dbReference>
<protein>
    <submittedName>
        <fullName evidence="6">AcrR family transcriptional regulator</fullName>
    </submittedName>
</protein>
<evidence type="ECO:0000256" key="3">
    <source>
        <dbReference type="ARBA" id="ARBA00023163"/>
    </source>
</evidence>
<organism evidence="6 7">
    <name type="scientific">Saccharothrix tamanrassetensis</name>
    <dbReference type="NCBI Taxonomy" id="1051531"/>
    <lineage>
        <taxon>Bacteria</taxon>
        <taxon>Bacillati</taxon>
        <taxon>Actinomycetota</taxon>
        <taxon>Actinomycetes</taxon>
        <taxon>Pseudonocardiales</taxon>
        <taxon>Pseudonocardiaceae</taxon>
        <taxon>Saccharothrix</taxon>
    </lineage>
</organism>
<evidence type="ECO:0000256" key="1">
    <source>
        <dbReference type="ARBA" id="ARBA00023015"/>
    </source>
</evidence>
<dbReference type="PANTHER" id="PTHR30055:SF234">
    <property type="entry name" value="HTH-TYPE TRANSCRIPTIONAL REGULATOR BETI"/>
    <property type="match status" value="1"/>
</dbReference>
<dbReference type="GO" id="GO:0000976">
    <property type="term" value="F:transcription cis-regulatory region binding"/>
    <property type="evidence" value="ECO:0007669"/>
    <property type="project" value="TreeGrafter"/>
</dbReference>
<evidence type="ECO:0000256" key="4">
    <source>
        <dbReference type="PROSITE-ProRule" id="PRU00335"/>
    </source>
</evidence>
<dbReference type="EMBL" id="JACHJN010000019">
    <property type="protein sequence ID" value="MBB5960659.1"/>
    <property type="molecule type" value="Genomic_DNA"/>
</dbReference>
<evidence type="ECO:0000313" key="7">
    <source>
        <dbReference type="Proteomes" id="UP000547510"/>
    </source>
</evidence>
<comment type="caution">
    <text evidence="6">The sequence shown here is derived from an EMBL/GenBank/DDBJ whole genome shotgun (WGS) entry which is preliminary data.</text>
</comment>
<dbReference type="AlphaFoldDB" id="A0A841CTM7"/>
<sequence length="206" mass="22710">MRADSSRIVREDARQNRQRILDAAREVLTRSGHDVPMATIARRAGVGVATLYRHFPNRQALLTEVFDRQFTECVSVVDEALADPDPWRAFRIAVERLGAMHAVGHRLTSAFAAALPGALDLDARRREAEWKLAELVRRAKATGRLRADFRVEDLVLLLKAVSGVATSTTEAAAGSRRLVAYLLESFEAGSDRPLPPPVRFAGYPGP</sequence>
<dbReference type="Pfam" id="PF21597">
    <property type="entry name" value="TetR_C_43"/>
    <property type="match status" value="1"/>
</dbReference>
<evidence type="ECO:0000256" key="2">
    <source>
        <dbReference type="ARBA" id="ARBA00023125"/>
    </source>
</evidence>
<dbReference type="Pfam" id="PF00440">
    <property type="entry name" value="TetR_N"/>
    <property type="match status" value="1"/>
</dbReference>
<dbReference type="InterPro" id="IPR001647">
    <property type="entry name" value="HTH_TetR"/>
</dbReference>